<protein>
    <submittedName>
        <fullName evidence="1">Uncharacterized protein</fullName>
    </submittedName>
</protein>
<dbReference type="Proteomes" id="UP000288227">
    <property type="component" value="Unassembled WGS sequence"/>
</dbReference>
<sequence length="98" mass="11091">MVVNITVEIRPVHNRVMGIFTHGNFVLKKEANSPLPIQSTAHITAEKKEVSANFDTSTLQEVQAKYVRIVEPTIERTKTLPYSLTLLLLWVIGFSKIE</sequence>
<dbReference type="AlphaFoldDB" id="A0A401UDP8"/>
<reference evidence="1 2" key="1">
    <citation type="submission" date="2018-11" db="EMBL/GenBank/DDBJ databases">
        <title>Chryseotalea sanarue gen. nov., sp., nov., a member of the family Cytophagaceae, isolated from a brackish lake in Hamamatsu Japan.</title>
        <authorList>
            <person name="Maejima Y."/>
            <person name="Iino T."/>
            <person name="Muraguchi Y."/>
            <person name="Fukuda K."/>
            <person name="Ohkuma M."/>
            <person name="Moriuchi R."/>
            <person name="Dohra H."/>
            <person name="Kimbara K."/>
            <person name="Shintani M."/>
        </authorList>
    </citation>
    <scope>NUCLEOTIDE SEQUENCE [LARGE SCALE GENOMIC DNA]</scope>
    <source>
        <strain evidence="1 2">Ys</strain>
    </source>
</reference>
<accession>A0A401UDP8</accession>
<evidence type="ECO:0000313" key="2">
    <source>
        <dbReference type="Proteomes" id="UP000288227"/>
    </source>
</evidence>
<keyword evidence="2" id="KW-1185">Reference proteome</keyword>
<dbReference type="EMBL" id="BHXQ01000006">
    <property type="protein sequence ID" value="GCC53010.1"/>
    <property type="molecule type" value="Genomic_DNA"/>
</dbReference>
<evidence type="ECO:0000313" key="1">
    <source>
        <dbReference type="EMBL" id="GCC53010.1"/>
    </source>
</evidence>
<proteinExistence type="predicted"/>
<comment type="caution">
    <text evidence="1">The sequence shown here is derived from an EMBL/GenBank/DDBJ whole genome shotgun (WGS) entry which is preliminary data.</text>
</comment>
<gene>
    <name evidence="1" type="ORF">SanaruYs_32510</name>
</gene>
<organism evidence="1 2">
    <name type="scientific">Chryseotalea sanaruensis</name>
    <dbReference type="NCBI Taxonomy" id="2482724"/>
    <lineage>
        <taxon>Bacteria</taxon>
        <taxon>Pseudomonadati</taxon>
        <taxon>Bacteroidota</taxon>
        <taxon>Cytophagia</taxon>
        <taxon>Cytophagales</taxon>
        <taxon>Chryseotaleaceae</taxon>
        <taxon>Chryseotalea</taxon>
    </lineage>
</organism>
<name>A0A401UDP8_9BACT</name>